<dbReference type="AlphaFoldDB" id="A0A917HWJ0"/>
<dbReference type="EMBL" id="BMER01000003">
    <property type="protein sequence ID" value="GGG94131.1"/>
    <property type="molecule type" value="Genomic_DNA"/>
</dbReference>
<accession>A0A917HWJ0</accession>
<proteinExistence type="predicted"/>
<reference evidence="1" key="2">
    <citation type="submission" date="2020-09" db="EMBL/GenBank/DDBJ databases">
        <authorList>
            <person name="Sun Q."/>
            <person name="Zhou Y."/>
        </authorList>
    </citation>
    <scope>NUCLEOTIDE SEQUENCE</scope>
    <source>
        <strain evidence="1">CGMCC 1.12195</strain>
    </source>
</reference>
<dbReference type="Proteomes" id="UP000660862">
    <property type="component" value="Unassembled WGS sequence"/>
</dbReference>
<gene>
    <name evidence="1" type="ORF">GCM10007415_31480</name>
</gene>
<comment type="caution">
    <text evidence="1">The sequence shown here is derived from an EMBL/GenBank/DDBJ whole genome shotgun (WGS) entry which is preliminary data.</text>
</comment>
<evidence type="ECO:0000313" key="2">
    <source>
        <dbReference type="Proteomes" id="UP000660862"/>
    </source>
</evidence>
<organism evidence="1 2">
    <name type="scientific">Parapedobacter pyrenivorans</name>
    <dbReference type="NCBI Taxonomy" id="1305674"/>
    <lineage>
        <taxon>Bacteria</taxon>
        <taxon>Pseudomonadati</taxon>
        <taxon>Bacteroidota</taxon>
        <taxon>Sphingobacteriia</taxon>
        <taxon>Sphingobacteriales</taxon>
        <taxon>Sphingobacteriaceae</taxon>
        <taxon>Parapedobacter</taxon>
    </lineage>
</organism>
<dbReference type="RefSeq" id="WP_188507028.1">
    <property type="nucleotide sequence ID" value="NZ_BMER01000003.1"/>
</dbReference>
<protein>
    <submittedName>
        <fullName evidence="1">Uncharacterized protein</fullName>
    </submittedName>
</protein>
<reference evidence="1" key="1">
    <citation type="journal article" date="2014" name="Int. J. Syst. Evol. Microbiol.">
        <title>Complete genome sequence of Corynebacterium casei LMG S-19264T (=DSM 44701T), isolated from a smear-ripened cheese.</title>
        <authorList>
            <consortium name="US DOE Joint Genome Institute (JGI-PGF)"/>
            <person name="Walter F."/>
            <person name="Albersmeier A."/>
            <person name="Kalinowski J."/>
            <person name="Ruckert C."/>
        </authorList>
    </citation>
    <scope>NUCLEOTIDE SEQUENCE</scope>
    <source>
        <strain evidence="1">CGMCC 1.12195</strain>
    </source>
</reference>
<sequence length="286" mass="33768">MSDKINNIFYSDGLFVKYPYVEFEQEEFNILFNSNREQKYTLDLFCPFCEKESVFSPIPQEDNYIYEQTHRNSMLGSDHPFSLRDSERGKEHWLSRLNIIIREFECSRNKTSHQHNFVVVFKFYDNHFLKIAQSPPVADLTNTQLRKYKKLSNDIFLELSKGRGLFSHGIGVGSFVYLRRIIENYIVKPELNKLGTQHEITPEELSKKDFKEKLNLLKGEISDFLVENKKIYSILSKGIHELTEDECKTKYPVVEKCIEMILDEQIELKEKAKKKEELAKQLNELS</sequence>
<name>A0A917HWJ0_9SPHI</name>
<keyword evidence="2" id="KW-1185">Reference proteome</keyword>
<evidence type="ECO:0000313" key="1">
    <source>
        <dbReference type="EMBL" id="GGG94131.1"/>
    </source>
</evidence>